<dbReference type="Gene3D" id="3.60.10.10">
    <property type="entry name" value="Endonuclease/exonuclease/phosphatase"/>
    <property type="match status" value="1"/>
</dbReference>
<dbReference type="InterPro" id="IPR043502">
    <property type="entry name" value="DNA/RNA_pol_sf"/>
</dbReference>
<dbReference type="EMBL" id="DP000011">
    <property type="protein sequence ID" value="ABA98568.1"/>
    <property type="molecule type" value="Genomic_DNA"/>
</dbReference>
<dbReference type="InterPro" id="IPR036691">
    <property type="entry name" value="Endo/exonu/phosph_ase_sf"/>
</dbReference>
<reference evidence="3" key="1">
    <citation type="journal article" date="2005" name="BMC Biol.">
        <title>The sequence of rice chromosomes 11 and 12, rich in disease resistance genes and recent gene duplications.</title>
        <authorList>
            <consortium name="The rice chromosomes 11 and 12 sequencing consortia"/>
        </authorList>
    </citation>
    <scope>NUCLEOTIDE SEQUENCE [LARGE SCALE GENOMIC DNA]</scope>
</reference>
<dbReference type="SUPFAM" id="SSF56672">
    <property type="entry name" value="DNA/RNA polymerases"/>
    <property type="match status" value="1"/>
</dbReference>
<gene>
    <name evidence="3" type="ordered locus">LOC_Os12g31130</name>
</gene>
<feature type="compositionally biased region" description="Low complexity" evidence="1">
    <location>
        <begin position="621"/>
        <end position="631"/>
    </location>
</feature>
<dbReference type="PANTHER" id="PTHR33116">
    <property type="entry name" value="REVERSE TRANSCRIPTASE ZINC-BINDING DOMAIN-CONTAINING PROTEIN-RELATED-RELATED"/>
    <property type="match status" value="1"/>
</dbReference>
<dbReference type="InterPro" id="IPR000477">
    <property type="entry name" value="RT_dom"/>
</dbReference>
<dbReference type="PANTHER" id="PTHR33116:SF87">
    <property type="entry name" value="OS01G0158850 PROTEIN"/>
    <property type="match status" value="1"/>
</dbReference>
<dbReference type="CDD" id="cd01650">
    <property type="entry name" value="RT_nLTR_like"/>
    <property type="match status" value="1"/>
</dbReference>
<feature type="domain" description="Reverse transcriptase" evidence="2">
    <location>
        <begin position="1148"/>
        <end position="1424"/>
    </location>
</feature>
<reference evidence="3" key="3">
    <citation type="submission" date="2006-01" db="EMBL/GenBank/DDBJ databases">
        <authorList>
            <person name="Buell R."/>
        </authorList>
    </citation>
    <scope>NUCLEOTIDE SEQUENCE</scope>
</reference>
<evidence type="ECO:0000256" key="1">
    <source>
        <dbReference type="SAM" id="MobiDB-lite"/>
    </source>
</evidence>
<accession>Q2QQG4</accession>
<protein>
    <submittedName>
        <fullName evidence="3">Retrotransposon protein, putative, unclassified</fullName>
    </submittedName>
</protein>
<reference evidence="3" key="2">
    <citation type="submission" date="2005-04" db="EMBL/GenBank/DDBJ databases">
        <authorList>
            <person name="Buell C.R."/>
            <person name="Wing R.A."/>
            <person name="McCombie W.A."/>
            <person name="Ouyang S."/>
        </authorList>
    </citation>
    <scope>NUCLEOTIDE SEQUENCE</scope>
</reference>
<feature type="compositionally biased region" description="Polar residues" evidence="1">
    <location>
        <begin position="311"/>
        <end position="325"/>
    </location>
</feature>
<name>Q2QQG4_ORYSJ</name>
<feature type="compositionally biased region" description="Basic and acidic residues" evidence="1">
    <location>
        <begin position="633"/>
        <end position="655"/>
    </location>
</feature>
<dbReference type="SUPFAM" id="SSF56219">
    <property type="entry name" value="DNase I-like"/>
    <property type="match status" value="1"/>
</dbReference>
<proteinExistence type="predicted"/>
<evidence type="ECO:0000313" key="3">
    <source>
        <dbReference type="EMBL" id="ABA98568.1"/>
    </source>
</evidence>
<feature type="region of interest" description="Disordered" evidence="1">
    <location>
        <begin position="291"/>
        <end position="327"/>
    </location>
</feature>
<evidence type="ECO:0000259" key="2">
    <source>
        <dbReference type="PROSITE" id="PS50878"/>
    </source>
</evidence>
<sequence length="1732" mass="197810">MSLGPDTHPRRRPSPAALHSHPRAFLLYLGVPQPTCQAVPGFPQLEEGEFVANGSSDLIDSMGALLPKQSKADAAQPARGTRIPPSAEAFAADLGAQRLVFSKSTSQLKLGEATSSSPVQNLLPKPTGQAANLDLSRMDRSLYSTVLRKDPQPAAISHRPSFRISQPPSKILQSQAPRATNQLRDVQPPVTSRLPLQARLKPPVFSRLGEERRVERVTAQRLSEQSASQPSTDWHLVKPKYWWRKCESPIPHAFNPRNNPSDEHSRRLRFLTHMEGIGHLSSSCRKRLFKYQDQHTSPPTKKDFPPLLPTPRTSQVPPSVPTSHPASAMAEVPSDLVSRPELSHCMMSATGEVERLRTLFTARSVVAWTGKGGRVELSTFADDIRTAYRIHRNDIQVTKFHPEDFFITFANHSDHEAVLQQPRLVTRSGREYFFRPWDERRNAEAVDIHFRVRLCIEGIPMHGRTEEAVAKLIGPRCSVHYVEEYSRRRNNNSTFDVWIWISDPSSIPKASRFTITRHDAESAPVDTPFPDLEPEQPAPWARKKGLTYPMIIHVDSVQDLVARYYRGYQWRYGETDDAARSRMVSRPLEPYRPLPEPDRHSDDEEDDHQEQRSRRRHRSRSLWGRFGGRSSSRSREPDRGDRGRYNEENRGRQRSCDVVVHRSCSRNLSRSAEPGGHPPAKVDTPCKPLTPSRRRSLDADSAPSFSVFPHIISSPDLAPIMQDHGVVLALLEKHLDPMVHEAEIDSMYSPDTTLPRPVSPVFVPSARQVTQATPRRGDLPVDVFLAEMTTPSQQPLLPVPGNKQRRPCRNKKFGVLHDNKRLDAHIKSLYLQQYKKPLSPDAVKTIVALELESSMHPAWLIIRDFNLINKASDKNNDRLNRRMMQRFKGTIDRIGIRELTLSGRCFTWAQEGANPTQTKIDRAFCSPEWDTLFCSAHMSALSSSCSDHAPLFVVGCEQRELNRSFRFESYRLKMPDFLEVTANSWNRPIRATNPFAIFHLKLCRLARDLRRWSKTNIGDLRLRLAIANEVIFQLDVAQESRSLSDVEQWLLKELKRKVLGLASMEKIRIRQRLGTPTAREKCLNWTRLQLPSVDLSDLDGDFEEEEVKEAVANLAPKKAPGPDGFIGVFFKRSWEIIKSDLMQAVLHFGDQNTDRLRDLNSANICLIPKKEEALRLEDFRPISLMHSFAKIVAKILASRLAPRLNELISQNQSAFIRKRAIHDNFLYVQNLVRLLHRKNKPSLFIKVDISKAFDTVNWVYLLETLQNFGFGQRWRNWIANLLANSSSRILLNGNPGEHIFHARGLRQGDPLSPMLFIITMEPLHHLIKMAEEANILSNLFQRNRRFRCSLYADDVAIFAKPTSEELTALSRILSFFAEISGLHTNMSKTEIFPIRCSEVDLDNVLLSFPGNKKSFPCKYLGIPLHIRKLRKVDLQPLVDKVGSRIPGWKGRFFTSAGREVLVKSALTATPIYHLSVLPQNKWLYKRIDRLRRAFLWKGDDPDNVGSRSCLLNWNGVCKPKDLGGLGILNLEKFARALRLRWLWFEWKDVSKPWVNMGTPCDDIDKALFQASTIIHIGNGQKAKFWTDSWLEGCTVKELAPLIFRLAKRRTKCVSLELQNNHWMSGLHTITTIKEIDELVQLGGKLQNVALLHDIPDDITWKWNENGQYSTKSAYLTQFKGEITHANFLPLWKTNAEPKQLLWMNQIDIEHSQLVILLWRIQKSDNEETDEAE</sequence>
<dbReference type="Pfam" id="PF00078">
    <property type="entry name" value="RVT_1"/>
    <property type="match status" value="1"/>
</dbReference>
<dbReference type="PROSITE" id="PS50878">
    <property type="entry name" value="RT_POL"/>
    <property type="match status" value="1"/>
</dbReference>
<feature type="region of interest" description="Disordered" evidence="1">
    <location>
        <begin position="579"/>
        <end position="700"/>
    </location>
</feature>
<organism evidence="3">
    <name type="scientific">Oryza sativa subsp. japonica</name>
    <name type="common">Rice</name>
    <dbReference type="NCBI Taxonomy" id="39947"/>
    <lineage>
        <taxon>Eukaryota</taxon>
        <taxon>Viridiplantae</taxon>
        <taxon>Streptophyta</taxon>
        <taxon>Embryophyta</taxon>
        <taxon>Tracheophyta</taxon>
        <taxon>Spermatophyta</taxon>
        <taxon>Magnoliopsida</taxon>
        <taxon>Liliopsida</taxon>
        <taxon>Poales</taxon>
        <taxon>Poaceae</taxon>
        <taxon>BOP clade</taxon>
        <taxon>Oryzoideae</taxon>
        <taxon>Oryzeae</taxon>
        <taxon>Oryzinae</taxon>
        <taxon>Oryza</taxon>
        <taxon>Oryza sativa</taxon>
    </lineage>
</organism>